<sequence length="131" mass="15169">MKNLDSLDQRIRETLAEHDSKLQKEIEVIDRGEGYFDLLKASIHGRQAWITYYIYGLSAVTLAVFIYCLTGYLASTSVDSSLDWALGLIACMFIFTVVKVIAFEQMLKFEMLREMKRIELRVMLKNKDSED</sequence>
<proteinExistence type="predicted"/>
<dbReference type="EMBL" id="LIBB01000099">
    <property type="protein sequence ID" value="KRO72095.1"/>
    <property type="molecule type" value="Genomic_DNA"/>
</dbReference>
<dbReference type="Proteomes" id="UP000051934">
    <property type="component" value="Unassembled WGS sequence"/>
</dbReference>
<reference evidence="2 3" key="1">
    <citation type="submission" date="2015-10" db="EMBL/GenBank/DDBJ databases">
        <title>Metagenome-Assembled Genomes uncover a global brackish microbiome.</title>
        <authorList>
            <person name="Hugerth L.W."/>
            <person name="Larsson J."/>
            <person name="Alneberg J."/>
            <person name="Lindh M.V."/>
            <person name="Legrand C."/>
            <person name="Pinhassi J."/>
            <person name="Andersson A.F."/>
        </authorList>
    </citation>
    <scope>NUCLEOTIDE SEQUENCE [LARGE SCALE GENOMIC DNA]</scope>
    <source>
        <strain evidence="2">BACL4 MAG-120507-bin80</strain>
    </source>
</reference>
<accession>A0A0R2SB33</accession>
<evidence type="ECO:0000256" key="1">
    <source>
        <dbReference type="SAM" id="Phobius"/>
    </source>
</evidence>
<dbReference type="Pfam" id="PF20556">
    <property type="entry name" value="DUF6768"/>
    <property type="match status" value="1"/>
</dbReference>
<dbReference type="InterPro" id="IPR046659">
    <property type="entry name" value="DUF6768"/>
</dbReference>
<evidence type="ECO:0000313" key="3">
    <source>
        <dbReference type="Proteomes" id="UP000051934"/>
    </source>
</evidence>
<feature type="transmembrane region" description="Helical" evidence="1">
    <location>
        <begin position="52"/>
        <end position="72"/>
    </location>
</feature>
<dbReference type="AlphaFoldDB" id="A0A0R2SB33"/>
<keyword evidence="1" id="KW-0472">Membrane</keyword>
<evidence type="ECO:0000313" key="2">
    <source>
        <dbReference type="EMBL" id="KRO72095.1"/>
    </source>
</evidence>
<organism evidence="2 3">
    <name type="scientific">OM182 bacterium BACL3 MAG-120507-bin80</name>
    <dbReference type="NCBI Taxonomy" id="1655577"/>
    <lineage>
        <taxon>Bacteria</taxon>
        <taxon>Pseudomonadati</taxon>
        <taxon>Pseudomonadota</taxon>
        <taxon>Gammaproteobacteria</taxon>
        <taxon>OMG group</taxon>
        <taxon>OM182 clade</taxon>
    </lineage>
</organism>
<keyword evidence="1" id="KW-0812">Transmembrane</keyword>
<feature type="transmembrane region" description="Helical" evidence="1">
    <location>
        <begin position="84"/>
        <end position="107"/>
    </location>
</feature>
<protein>
    <submittedName>
        <fullName evidence="2">Uncharacterized protein</fullName>
    </submittedName>
</protein>
<keyword evidence="1" id="KW-1133">Transmembrane helix</keyword>
<comment type="caution">
    <text evidence="2">The sequence shown here is derived from an EMBL/GenBank/DDBJ whole genome shotgun (WGS) entry which is preliminary data.</text>
</comment>
<gene>
    <name evidence="2" type="ORF">ABR69_06380</name>
</gene>
<name>A0A0R2SB33_9GAMM</name>